<feature type="region of interest" description="Disordered" evidence="1">
    <location>
        <begin position="1"/>
        <end position="82"/>
    </location>
</feature>
<dbReference type="KEGG" id="ngr:NAEGRDRAFT_69048"/>
<evidence type="ECO:0000313" key="2">
    <source>
        <dbReference type="EMBL" id="EFC42947.1"/>
    </source>
</evidence>
<protein>
    <submittedName>
        <fullName evidence="2">Predicted protein</fullName>
    </submittedName>
</protein>
<keyword evidence="3" id="KW-1185">Reference proteome</keyword>
<dbReference type="Proteomes" id="UP000006671">
    <property type="component" value="Unassembled WGS sequence"/>
</dbReference>
<feature type="compositionally biased region" description="Low complexity" evidence="1">
    <location>
        <begin position="24"/>
        <end position="56"/>
    </location>
</feature>
<proteinExistence type="predicted"/>
<evidence type="ECO:0000313" key="3">
    <source>
        <dbReference type="Proteomes" id="UP000006671"/>
    </source>
</evidence>
<reference evidence="2 3" key="1">
    <citation type="journal article" date="2010" name="Cell">
        <title>The genome of Naegleria gruberi illuminates early eukaryotic versatility.</title>
        <authorList>
            <person name="Fritz-Laylin L.K."/>
            <person name="Prochnik S.E."/>
            <person name="Ginger M.L."/>
            <person name="Dacks J.B."/>
            <person name="Carpenter M.L."/>
            <person name="Field M.C."/>
            <person name="Kuo A."/>
            <person name="Paredez A."/>
            <person name="Chapman J."/>
            <person name="Pham J."/>
            <person name="Shu S."/>
            <person name="Neupane R."/>
            <person name="Cipriano M."/>
            <person name="Mancuso J."/>
            <person name="Tu H."/>
            <person name="Salamov A."/>
            <person name="Lindquist E."/>
            <person name="Shapiro H."/>
            <person name="Lucas S."/>
            <person name="Grigoriev I.V."/>
            <person name="Cande W.Z."/>
            <person name="Fulton C."/>
            <person name="Rokhsar D.S."/>
            <person name="Dawson S.C."/>
        </authorList>
    </citation>
    <scope>NUCLEOTIDE SEQUENCE [LARGE SCALE GENOMIC DNA]</scope>
    <source>
        <strain evidence="2 3">NEG-M</strain>
    </source>
</reference>
<dbReference type="EMBL" id="GG738876">
    <property type="protein sequence ID" value="EFC42947.1"/>
    <property type="molecule type" value="Genomic_DNA"/>
</dbReference>
<organism evidence="3">
    <name type="scientific">Naegleria gruberi</name>
    <name type="common">Amoeba</name>
    <dbReference type="NCBI Taxonomy" id="5762"/>
    <lineage>
        <taxon>Eukaryota</taxon>
        <taxon>Discoba</taxon>
        <taxon>Heterolobosea</taxon>
        <taxon>Tetramitia</taxon>
        <taxon>Eutetramitia</taxon>
        <taxon>Vahlkampfiidae</taxon>
        <taxon>Naegleria</taxon>
    </lineage>
</organism>
<dbReference type="InParanoid" id="D2VJI2"/>
<dbReference type="VEuPathDB" id="AmoebaDB:NAEGRDRAFT_69048"/>
<feature type="compositionally biased region" description="Low complexity" evidence="1">
    <location>
        <begin position="63"/>
        <end position="80"/>
    </location>
</feature>
<sequence>MPPSSSPSTNQHPQKVLALQELDTTTNSVSSSSSGGVKTSGSSTPTTSNNKNTSTSDQKVPTPSKKNAKQQQPPQPASKKTISLKTKIAFRFGTFSKVPILSSIVRSNPVLVKLINPKTYNRIKIKTIRKDNKTIIVISKRKLFKP</sequence>
<accession>D2VJI2</accession>
<dbReference type="AlphaFoldDB" id="D2VJI2"/>
<gene>
    <name evidence="2" type="ORF">NAEGRDRAFT_69048</name>
</gene>
<evidence type="ECO:0000256" key="1">
    <source>
        <dbReference type="SAM" id="MobiDB-lite"/>
    </source>
</evidence>
<feature type="compositionally biased region" description="Polar residues" evidence="1">
    <location>
        <begin position="1"/>
        <end position="13"/>
    </location>
</feature>
<dbReference type="RefSeq" id="XP_002675691.1">
    <property type="nucleotide sequence ID" value="XM_002675645.1"/>
</dbReference>
<dbReference type="GeneID" id="8853020"/>
<name>D2VJI2_NAEGR</name>